<dbReference type="InterPro" id="IPR001223">
    <property type="entry name" value="Glyco_hydro18_cat"/>
</dbReference>
<dbReference type="RefSeq" id="XP_009052765.1">
    <property type="nucleotide sequence ID" value="XM_009054517.1"/>
</dbReference>
<keyword evidence="9" id="KW-1185">Reference proteome</keyword>
<keyword evidence="1" id="KW-0732">Signal</keyword>
<proteinExistence type="inferred from homology"/>
<dbReference type="InterPro" id="IPR050314">
    <property type="entry name" value="Glycosyl_Hydrlase_18"/>
</dbReference>
<dbReference type="InterPro" id="IPR029070">
    <property type="entry name" value="Chitinase_insertion_sf"/>
</dbReference>
<dbReference type="PANTHER" id="PTHR11177:SF317">
    <property type="entry name" value="CHITINASE 12-RELATED"/>
    <property type="match status" value="1"/>
</dbReference>
<dbReference type="OrthoDB" id="76388at2759"/>
<dbReference type="Gene3D" id="3.20.20.80">
    <property type="entry name" value="Glycosidases"/>
    <property type="match status" value="1"/>
</dbReference>
<accession>V4ANS0</accession>
<protein>
    <recommendedName>
        <fullName evidence="7">GH18 domain-containing protein</fullName>
    </recommendedName>
</protein>
<evidence type="ECO:0000256" key="3">
    <source>
        <dbReference type="ARBA" id="ARBA00023157"/>
    </source>
</evidence>
<dbReference type="Gene3D" id="3.10.50.10">
    <property type="match status" value="1"/>
</dbReference>
<dbReference type="Pfam" id="PF00704">
    <property type="entry name" value="Glyco_hydro_18"/>
    <property type="match status" value="1"/>
</dbReference>
<feature type="domain" description="GH18" evidence="7">
    <location>
        <begin position="1"/>
        <end position="371"/>
    </location>
</feature>
<dbReference type="GO" id="GO:0004568">
    <property type="term" value="F:chitinase activity"/>
    <property type="evidence" value="ECO:0007669"/>
    <property type="project" value="UniProtKB-ARBA"/>
</dbReference>
<dbReference type="GO" id="GO:0008061">
    <property type="term" value="F:chitin binding"/>
    <property type="evidence" value="ECO:0007669"/>
    <property type="project" value="InterPro"/>
</dbReference>
<dbReference type="GeneID" id="20231278"/>
<evidence type="ECO:0000256" key="5">
    <source>
        <dbReference type="RuleBase" id="RU000489"/>
    </source>
</evidence>
<organism evidence="8 9">
    <name type="scientific">Lottia gigantea</name>
    <name type="common">Giant owl limpet</name>
    <dbReference type="NCBI Taxonomy" id="225164"/>
    <lineage>
        <taxon>Eukaryota</taxon>
        <taxon>Metazoa</taxon>
        <taxon>Spiralia</taxon>
        <taxon>Lophotrochozoa</taxon>
        <taxon>Mollusca</taxon>
        <taxon>Gastropoda</taxon>
        <taxon>Patellogastropoda</taxon>
        <taxon>Lottioidea</taxon>
        <taxon>Lottiidae</taxon>
        <taxon>Lottia</taxon>
    </lineage>
</organism>
<dbReference type="FunFam" id="3.20.20.80:FF:000007">
    <property type="entry name" value="Acidic mammalian chitinase"/>
    <property type="match status" value="1"/>
</dbReference>
<dbReference type="PROSITE" id="PS51910">
    <property type="entry name" value="GH18_2"/>
    <property type="match status" value="1"/>
</dbReference>
<dbReference type="GO" id="GO:0005576">
    <property type="term" value="C:extracellular region"/>
    <property type="evidence" value="ECO:0007669"/>
    <property type="project" value="TreeGrafter"/>
</dbReference>
<dbReference type="STRING" id="225164.V4ANS0"/>
<dbReference type="CTD" id="20231278"/>
<feature type="non-terminal residue" evidence="8">
    <location>
        <position position="1"/>
    </location>
</feature>
<dbReference type="CDD" id="cd02872">
    <property type="entry name" value="GH18_chitolectin_chitotriosidase"/>
    <property type="match status" value="1"/>
</dbReference>
<evidence type="ECO:0000256" key="6">
    <source>
        <dbReference type="RuleBase" id="RU004453"/>
    </source>
</evidence>
<keyword evidence="3" id="KW-1015">Disulfide bond</keyword>
<sequence>VCYYTNWSQYRKQPGRFLPFNIDPFLCTHLIFSFSKIDYNGHLAPYEWNDIQYPHMYRQFNALKKKNPKLRTLLAVGGWTHGSKPFTEMVTTDDGRQSFIDHAVQYLRTHNFDGLDLDWEYPANRGSPKSDKHKFSVLCQELESAFKHESEMTGKEKLLLTAAVGGGKKIVLSAYEVPQISKHLDFINLMSYDLFGGWSKTLGTNAGLYPPQDLDEKEHPSDSVDGVVQLWLDLGADPSKLVMGIPLYGRSFTICGADKINIGDKNCGVGKPGPYTREKGFMAYYEVWYHLKSGYTRKWLDDQQVPVAFNVQEKQWIGYDDERSVGLKAEYIKTNKLAGAMMWAVDLDDFGAMEGDVYPLSRKIRSTLEGDMEFPEFVAPPNPETVS</sequence>
<dbReference type="AlphaFoldDB" id="V4ANS0"/>
<dbReference type="KEGG" id="lgi:LOTGIDRAFT_115882"/>
<evidence type="ECO:0000313" key="9">
    <source>
        <dbReference type="Proteomes" id="UP000030746"/>
    </source>
</evidence>
<evidence type="ECO:0000256" key="2">
    <source>
        <dbReference type="ARBA" id="ARBA00022801"/>
    </source>
</evidence>
<dbReference type="InterPro" id="IPR017853">
    <property type="entry name" value="GH"/>
</dbReference>
<evidence type="ECO:0000256" key="4">
    <source>
        <dbReference type="ARBA" id="ARBA00023295"/>
    </source>
</evidence>
<dbReference type="OMA" id="WTHIMAG"/>
<dbReference type="PROSITE" id="PS01095">
    <property type="entry name" value="GH18_1"/>
    <property type="match status" value="1"/>
</dbReference>
<dbReference type="SUPFAM" id="SSF54556">
    <property type="entry name" value="Chitinase insertion domain"/>
    <property type="match status" value="1"/>
</dbReference>
<dbReference type="SMART" id="SM00636">
    <property type="entry name" value="Glyco_18"/>
    <property type="match status" value="1"/>
</dbReference>
<evidence type="ECO:0000313" key="8">
    <source>
        <dbReference type="EMBL" id="ESO96400.1"/>
    </source>
</evidence>
<dbReference type="GO" id="GO:0006032">
    <property type="term" value="P:chitin catabolic process"/>
    <property type="evidence" value="ECO:0007669"/>
    <property type="project" value="UniProtKB-ARBA"/>
</dbReference>
<dbReference type="FunFam" id="3.10.50.10:FF:000001">
    <property type="entry name" value="Chitinase 3-like 1"/>
    <property type="match status" value="1"/>
</dbReference>
<dbReference type="HOGENOM" id="CLU_002833_3_1_1"/>
<evidence type="ECO:0000259" key="7">
    <source>
        <dbReference type="PROSITE" id="PS51910"/>
    </source>
</evidence>
<name>V4ANS0_LOTGI</name>
<dbReference type="GO" id="GO:0005975">
    <property type="term" value="P:carbohydrate metabolic process"/>
    <property type="evidence" value="ECO:0007669"/>
    <property type="project" value="InterPro"/>
</dbReference>
<dbReference type="EMBL" id="KB201459">
    <property type="protein sequence ID" value="ESO96400.1"/>
    <property type="molecule type" value="Genomic_DNA"/>
</dbReference>
<dbReference type="PANTHER" id="PTHR11177">
    <property type="entry name" value="CHITINASE"/>
    <property type="match status" value="1"/>
</dbReference>
<reference evidence="8 9" key="1">
    <citation type="journal article" date="2013" name="Nature">
        <title>Insights into bilaterian evolution from three spiralian genomes.</title>
        <authorList>
            <person name="Simakov O."/>
            <person name="Marletaz F."/>
            <person name="Cho S.J."/>
            <person name="Edsinger-Gonzales E."/>
            <person name="Havlak P."/>
            <person name="Hellsten U."/>
            <person name="Kuo D.H."/>
            <person name="Larsson T."/>
            <person name="Lv J."/>
            <person name="Arendt D."/>
            <person name="Savage R."/>
            <person name="Osoegawa K."/>
            <person name="de Jong P."/>
            <person name="Grimwood J."/>
            <person name="Chapman J.A."/>
            <person name="Shapiro H."/>
            <person name="Aerts A."/>
            <person name="Otillar R.P."/>
            <person name="Terry A.Y."/>
            <person name="Boore J.L."/>
            <person name="Grigoriev I.V."/>
            <person name="Lindberg D.R."/>
            <person name="Seaver E.C."/>
            <person name="Weisblat D.A."/>
            <person name="Putnam N.H."/>
            <person name="Rokhsar D.S."/>
        </authorList>
    </citation>
    <scope>NUCLEOTIDE SEQUENCE [LARGE SCALE GENOMIC DNA]</scope>
</reference>
<gene>
    <name evidence="8" type="ORF">LOTGIDRAFT_115882</name>
</gene>
<dbReference type="SUPFAM" id="SSF51445">
    <property type="entry name" value="(Trans)glycosidases"/>
    <property type="match status" value="1"/>
</dbReference>
<dbReference type="InterPro" id="IPR011583">
    <property type="entry name" value="Chitinase_II/V-like_cat"/>
</dbReference>
<dbReference type="InterPro" id="IPR001579">
    <property type="entry name" value="Glyco_hydro_18_chit_AS"/>
</dbReference>
<dbReference type="Proteomes" id="UP000030746">
    <property type="component" value="Unassembled WGS sequence"/>
</dbReference>
<comment type="similarity">
    <text evidence="6">Belongs to the glycosyl hydrolase 18 family.</text>
</comment>
<evidence type="ECO:0000256" key="1">
    <source>
        <dbReference type="ARBA" id="ARBA00022729"/>
    </source>
</evidence>
<keyword evidence="2 5" id="KW-0378">Hydrolase</keyword>
<keyword evidence="4 5" id="KW-0326">Glycosidase</keyword>